<feature type="transmembrane region" description="Helical" evidence="7">
    <location>
        <begin position="368"/>
        <end position="389"/>
    </location>
</feature>
<dbReference type="Gene3D" id="1.20.1250.20">
    <property type="entry name" value="MFS general substrate transporter like domains"/>
    <property type="match status" value="1"/>
</dbReference>
<feature type="transmembrane region" description="Helical" evidence="7">
    <location>
        <begin position="305"/>
        <end position="323"/>
    </location>
</feature>
<evidence type="ECO:0000256" key="2">
    <source>
        <dbReference type="ARBA" id="ARBA00022448"/>
    </source>
</evidence>
<name>A0A419SYM8_9FIRM</name>
<organism evidence="8 9">
    <name type="scientific">Lacrimispora algidixylanolytica</name>
    <dbReference type="NCBI Taxonomy" id="94868"/>
    <lineage>
        <taxon>Bacteria</taxon>
        <taxon>Bacillati</taxon>
        <taxon>Bacillota</taxon>
        <taxon>Clostridia</taxon>
        <taxon>Lachnospirales</taxon>
        <taxon>Lachnospiraceae</taxon>
        <taxon>Lacrimispora</taxon>
    </lineage>
</organism>
<evidence type="ECO:0000256" key="5">
    <source>
        <dbReference type="ARBA" id="ARBA00022989"/>
    </source>
</evidence>
<evidence type="ECO:0000313" key="9">
    <source>
        <dbReference type="Proteomes" id="UP000284277"/>
    </source>
</evidence>
<keyword evidence="2" id="KW-0813">Transport</keyword>
<comment type="subcellular location">
    <subcellularLocation>
        <location evidence="1">Cell membrane</location>
        <topology evidence="1">Multi-pass membrane protein</topology>
    </subcellularLocation>
</comment>
<keyword evidence="3" id="KW-1003">Cell membrane</keyword>
<feature type="transmembrane region" description="Helical" evidence="7">
    <location>
        <begin position="182"/>
        <end position="202"/>
    </location>
</feature>
<feature type="transmembrane region" description="Helical" evidence="7">
    <location>
        <begin position="395"/>
        <end position="414"/>
    </location>
</feature>
<evidence type="ECO:0000256" key="3">
    <source>
        <dbReference type="ARBA" id="ARBA00022475"/>
    </source>
</evidence>
<keyword evidence="9" id="KW-1185">Reference proteome</keyword>
<gene>
    <name evidence="8" type="ORF">BET01_06655</name>
</gene>
<evidence type="ECO:0000256" key="1">
    <source>
        <dbReference type="ARBA" id="ARBA00004651"/>
    </source>
</evidence>
<dbReference type="GO" id="GO:0005886">
    <property type="term" value="C:plasma membrane"/>
    <property type="evidence" value="ECO:0007669"/>
    <property type="project" value="UniProtKB-SubCell"/>
</dbReference>
<keyword evidence="5 7" id="KW-1133">Transmembrane helix</keyword>
<keyword evidence="4 7" id="KW-0812">Transmembrane</keyword>
<evidence type="ECO:0000256" key="6">
    <source>
        <dbReference type="ARBA" id="ARBA00023136"/>
    </source>
</evidence>
<dbReference type="PANTHER" id="PTHR23517">
    <property type="entry name" value="RESISTANCE PROTEIN MDTM, PUTATIVE-RELATED-RELATED"/>
    <property type="match status" value="1"/>
</dbReference>
<feature type="transmembrane region" description="Helical" evidence="7">
    <location>
        <begin position="97"/>
        <end position="125"/>
    </location>
</feature>
<evidence type="ECO:0000256" key="7">
    <source>
        <dbReference type="SAM" id="Phobius"/>
    </source>
</evidence>
<dbReference type="Proteomes" id="UP000284277">
    <property type="component" value="Unassembled WGS sequence"/>
</dbReference>
<comment type="caution">
    <text evidence="8">The sequence shown here is derived from an EMBL/GenBank/DDBJ whole genome shotgun (WGS) entry which is preliminary data.</text>
</comment>
<dbReference type="SUPFAM" id="SSF103473">
    <property type="entry name" value="MFS general substrate transporter"/>
    <property type="match status" value="1"/>
</dbReference>
<keyword evidence="6 7" id="KW-0472">Membrane</keyword>
<feature type="transmembrane region" description="Helical" evidence="7">
    <location>
        <begin position="59"/>
        <end position="82"/>
    </location>
</feature>
<evidence type="ECO:0000313" key="8">
    <source>
        <dbReference type="EMBL" id="RKD30269.1"/>
    </source>
</evidence>
<dbReference type="InterPro" id="IPR011701">
    <property type="entry name" value="MFS"/>
</dbReference>
<dbReference type="GO" id="GO:0022857">
    <property type="term" value="F:transmembrane transporter activity"/>
    <property type="evidence" value="ECO:0007669"/>
    <property type="project" value="InterPro"/>
</dbReference>
<reference evidence="8 9" key="1">
    <citation type="submission" date="2016-08" db="EMBL/GenBank/DDBJ databases">
        <title>A new outlook on sporulation: Clostridium algidixylanolyticum.</title>
        <authorList>
            <person name="Poppleton D.I."/>
            <person name="Gribaldo S."/>
        </authorList>
    </citation>
    <scope>NUCLEOTIDE SEQUENCE [LARGE SCALE GENOMIC DNA]</scope>
    <source>
        <strain evidence="8 9">SPL73</strain>
    </source>
</reference>
<feature type="transmembrane region" description="Helical" evidence="7">
    <location>
        <begin position="275"/>
        <end position="293"/>
    </location>
</feature>
<sequence length="439" mass="49727">MNTAQKIKALSRHPLIELLKNNKGNPRTLILMEPLWGIPYNLIAPFATLYMYTQGITDVQIGLILSIAMFVQVLFSFFGGIITDKLGRKFTTMMGDFFGWGIACLVWAISGNFWLFLIAVLFNSFEQINQTAWYCLLIEDTDSKDLLGIYTWVNIGGLVAIFFAPISGLFINSFTVVPVVRVLYVIFAVNMMIKVIITFRHCEETRQGKIRMAETKDTSVLQMLFEYKDLIPKVLINKEIMKVLFVSVILHITNLVNTNFFSLYVTQRLGIADRYLAFFPILNAAVMLIFMIGIQHRLESVKFRIPMWIGLVLYAACSILLILSPIGSMPFIIIYVFVAAVASALVVPRKDALLQLNINPKERARINALIMSFTIAFASPFGYLAGWLSSIDRRLPFVFTFTIYIVAIIIVGRIRNPEFSNEIREADDSVTLGTDDVTR</sequence>
<dbReference type="Pfam" id="PF07690">
    <property type="entry name" value="MFS_1"/>
    <property type="match status" value="1"/>
</dbReference>
<evidence type="ECO:0000256" key="4">
    <source>
        <dbReference type="ARBA" id="ARBA00022692"/>
    </source>
</evidence>
<dbReference type="EMBL" id="MCIA01000031">
    <property type="protein sequence ID" value="RKD30269.1"/>
    <property type="molecule type" value="Genomic_DNA"/>
</dbReference>
<feature type="transmembrane region" description="Helical" evidence="7">
    <location>
        <begin position="329"/>
        <end position="347"/>
    </location>
</feature>
<feature type="transmembrane region" description="Helical" evidence="7">
    <location>
        <begin position="243"/>
        <end position="263"/>
    </location>
</feature>
<dbReference type="InterPro" id="IPR036259">
    <property type="entry name" value="MFS_trans_sf"/>
</dbReference>
<protein>
    <submittedName>
        <fullName evidence="8">MFS transporter</fullName>
    </submittedName>
</protein>
<accession>A0A419SYM8</accession>
<dbReference type="RefSeq" id="WP_120197792.1">
    <property type="nucleotide sequence ID" value="NZ_MCIA01000031.1"/>
</dbReference>
<dbReference type="AlphaFoldDB" id="A0A419SYM8"/>
<dbReference type="InterPro" id="IPR050171">
    <property type="entry name" value="MFS_Transporters"/>
</dbReference>
<dbReference type="OrthoDB" id="8952229at2"/>
<proteinExistence type="predicted"/>
<feature type="transmembrane region" description="Helical" evidence="7">
    <location>
        <begin position="146"/>
        <end position="170"/>
    </location>
</feature>